<dbReference type="InterPro" id="IPR031818">
    <property type="entry name" value="Hri1"/>
</dbReference>
<dbReference type="GeneID" id="70247088"/>
<proteinExistence type="predicted"/>
<protein>
    <recommendedName>
        <fullName evidence="3">Protein HRI1</fullName>
    </recommendedName>
</protein>
<dbReference type="RefSeq" id="XP_046069859.1">
    <property type="nucleotide sequence ID" value="XM_046216801.1"/>
</dbReference>
<dbReference type="EMBL" id="JAJTJA010000009">
    <property type="protein sequence ID" value="KAH8694189.1"/>
    <property type="molecule type" value="Genomic_DNA"/>
</dbReference>
<comment type="caution">
    <text evidence="1">The sequence shown here is derived from an EMBL/GenBank/DDBJ whole genome shotgun (WGS) entry which is preliminary data.</text>
</comment>
<accession>A0AAD4KLY2</accession>
<reference evidence="1" key="1">
    <citation type="submission" date="2021-12" db="EMBL/GenBank/DDBJ databases">
        <title>Convergent genome expansion in fungi linked to evolution of root-endophyte symbiosis.</title>
        <authorList>
            <consortium name="DOE Joint Genome Institute"/>
            <person name="Ke Y.-H."/>
            <person name="Bonito G."/>
            <person name="Liao H.-L."/>
            <person name="Looney B."/>
            <person name="Rojas-Flechas A."/>
            <person name="Nash J."/>
            <person name="Hameed K."/>
            <person name="Schadt C."/>
            <person name="Martin F."/>
            <person name="Crous P.W."/>
            <person name="Miettinen O."/>
            <person name="Magnuson J.K."/>
            <person name="Labbe J."/>
            <person name="Jacobson D."/>
            <person name="Doktycz M.J."/>
            <person name="Veneault-Fourrey C."/>
            <person name="Kuo A."/>
            <person name="Mondo S."/>
            <person name="Calhoun S."/>
            <person name="Riley R."/>
            <person name="Ohm R."/>
            <person name="LaButti K."/>
            <person name="Andreopoulos B."/>
            <person name="Pangilinan J."/>
            <person name="Nolan M."/>
            <person name="Tritt A."/>
            <person name="Clum A."/>
            <person name="Lipzen A."/>
            <person name="Daum C."/>
            <person name="Barry K."/>
            <person name="Grigoriev I.V."/>
            <person name="Vilgalys R."/>
        </authorList>
    </citation>
    <scope>NUCLEOTIDE SEQUENCE</scope>
    <source>
        <strain evidence="1">PMI_201</strain>
    </source>
</reference>
<dbReference type="Pfam" id="PF16815">
    <property type="entry name" value="HRI1"/>
    <property type="match status" value="1"/>
</dbReference>
<organism evidence="1 2">
    <name type="scientific">Talaromyces proteolyticus</name>
    <dbReference type="NCBI Taxonomy" id="1131652"/>
    <lineage>
        <taxon>Eukaryota</taxon>
        <taxon>Fungi</taxon>
        <taxon>Dikarya</taxon>
        <taxon>Ascomycota</taxon>
        <taxon>Pezizomycotina</taxon>
        <taxon>Eurotiomycetes</taxon>
        <taxon>Eurotiomycetidae</taxon>
        <taxon>Eurotiales</taxon>
        <taxon>Trichocomaceae</taxon>
        <taxon>Talaromyces</taxon>
        <taxon>Talaromyces sect. Bacilispori</taxon>
    </lineage>
</organism>
<gene>
    <name evidence="1" type="ORF">BGW36DRAFT_384528</name>
</gene>
<sequence length="285" mass="32142">MQQHPAIACDNNRKTLFISTISKRQQMASEHSTHNPIPWDHALSITPSVTERRGARFGQAENMTEPLSVLALYSTSGYYVDIRVAKADDQNTLDLTKSNFDTPLSNDLEWAFAGKVEIRLLDQQDTKPISRAHARARWTRIIDSQLKYLPDEADEADLTVQPDRSILEAGVFPNPTTGEEEPFEEIWQLVPPLPSIDNCIVLKTDHQDPQIRGLVVRVGQWCQGILYLSKDDKVVERWHLEVTGNLVRDVRFGESTVSLPCTNSFTHLEVGGSIELDGINWVVVE</sequence>
<dbReference type="Proteomes" id="UP001201262">
    <property type="component" value="Unassembled WGS sequence"/>
</dbReference>
<keyword evidence="2" id="KW-1185">Reference proteome</keyword>
<dbReference type="Gene3D" id="2.40.128.320">
    <property type="entry name" value="Protein HRI1, N-terminal domain"/>
    <property type="match status" value="1"/>
</dbReference>
<evidence type="ECO:0000313" key="1">
    <source>
        <dbReference type="EMBL" id="KAH8694189.1"/>
    </source>
</evidence>
<dbReference type="AlphaFoldDB" id="A0AAD4KLY2"/>
<dbReference type="CDD" id="cd11693">
    <property type="entry name" value="HRI1_C_like"/>
    <property type="match status" value="1"/>
</dbReference>
<name>A0AAD4KLY2_9EURO</name>
<evidence type="ECO:0008006" key="3">
    <source>
        <dbReference type="Google" id="ProtNLM"/>
    </source>
</evidence>
<dbReference type="InterPro" id="IPR043047">
    <property type="entry name" value="Hri1_N_sf"/>
</dbReference>
<evidence type="ECO:0000313" key="2">
    <source>
        <dbReference type="Proteomes" id="UP001201262"/>
    </source>
</evidence>